<dbReference type="AlphaFoldDB" id="A0A6P8DF31"/>
<dbReference type="RefSeq" id="XP_031392034.1">
    <property type="nucleotide sequence ID" value="XM_031536174.1"/>
</dbReference>
<feature type="region of interest" description="Disordered" evidence="1">
    <location>
        <begin position="246"/>
        <end position="272"/>
    </location>
</feature>
<evidence type="ECO:0000313" key="3">
    <source>
        <dbReference type="RefSeq" id="XP_031392034.1"/>
    </source>
</evidence>
<evidence type="ECO:0000313" key="4">
    <source>
        <dbReference type="RefSeq" id="XP_031392035.1"/>
    </source>
</evidence>
<evidence type="ECO:0000256" key="1">
    <source>
        <dbReference type="SAM" id="MobiDB-lite"/>
    </source>
</evidence>
<dbReference type="Proteomes" id="UP000515151">
    <property type="component" value="Chromosome 4"/>
</dbReference>
<gene>
    <name evidence="3 4 5" type="primary">LOC116204096</name>
</gene>
<dbReference type="RefSeq" id="XP_031392035.1">
    <property type="nucleotide sequence ID" value="XM_031536175.1"/>
</dbReference>
<reference evidence="2" key="1">
    <citation type="journal article" date="2020" name="Plant Biotechnol. J.">
        <title>The pomegranate (Punica granatum L.) draft genome dissects genetic divergence between soft- and hard-seeded cultivars.</title>
        <authorList>
            <person name="Luo X."/>
            <person name="Li H."/>
            <person name="Wu Z."/>
            <person name="Yao W."/>
            <person name="Zhao P."/>
            <person name="Cao D."/>
            <person name="Yu H."/>
            <person name="Li K."/>
            <person name="Poudel K."/>
            <person name="Zhao D."/>
            <person name="Zhang F."/>
            <person name="Xia X."/>
            <person name="Chen L."/>
            <person name="Wang Q."/>
            <person name="Jing D."/>
            <person name="Cao S."/>
        </authorList>
    </citation>
    <scope>NUCLEOTIDE SEQUENCE [LARGE SCALE GENOMIC DNA]</scope>
</reference>
<feature type="compositionally biased region" description="Basic and acidic residues" evidence="1">
    <location>
        <begin position="656"/>
        <end position="674"/>
    </location>
</feature>
<feature type="compositionally biased region" description="Basic and acidic residues" evidence="1">
    <location>
        <begin position="246"/>
        <end position="256"/>
    </location>
</feature>
<dbReference type="PANTHER" id="PTHR33334:SF8">
    <property type="entry name" value="PROTEIN LNK1"/>
    <property type="match status" value="1"/>
</dbReference>
<keyword evidence="2" id="KW-1185">Reference proteome</keyword>
<dbReference type="InterPro" id="IPR039928">
    <property type="entry name" value="LNK"/>
</dbReference>
<accession>A0A6P8DF31</accession>
<name>A0A6P8DF31_PUNGR</name>
<evidence type="ECO:0000313" key="5">
    <source>
        <dbReference type="RefSeq" id="XP_031392036.1"/>
    </source>
</evidence>
<dbReference type="OrthoDB" id="618331at2759"/>
<dbReference type="PANTHER" id="PTHR33334">
    <property type="entry name" value="PROTEIN LNK1"/>
    <property type="match status" value="1"/>
</dbReference>
<protein>
    <submittedName>
        <fullName evidence="3 4">Protein LNK1 isoform X1</fullName>
    </submittedName>
</protein>
<feature type="region of interest" description="Disordered" evidence="1">
    <location>
        <begin position="414"/>
        <end position="448"/>
    </location>
</feature>
<sequence>MSDLCIYELQDNVWDEFGESDDHIVPQPADETGKCAVQTDSHKKLRVEVSGISNDVDHSTNFVVLGKREESSLTSAKRNKMLEKGSWSRAADDGFPASCDGDSVKETASMTSDDSRMSNHCFKSGSTGELCARDAVLVEGSAAVDDNLYHYPLNHISQTESSLNFFNDEDKEGNDLYYEWPDIGNFEDVDKMFSTSCRNCDSTFGIGSLSNDDDLGWFSPSHAIEGSEDALKSGFKFSCPESTELRSVSENHRDSGPDSGDLSVNDSQARNATQSCNMSSQITCAHETASFDHLQFVNGLDMKSESKEDSMPTEEMNPHRKHSKLQHQSEGKWKDGCLGNGDSFQHYDLSEQTTEAKIPFGDQAHQVLTPSNYVPHKCDGRSNSFANMQMHSYTAAGYHQPVGQISDYTTLSSIKCENNGQPSPSPKESSYASNQVQSPHGSSFEAPTAKNDKRVNLHSHQNFPADNLNHLDGTSPTAISDPVAVLKRVHQTENDIDGHSEVDGISIGVTKELDPSFAQDNSCVSSMLDEISLEATSFRQLQQVTEQLDIRTKLCIRDSLYRLARSAEQRHHYGNPNGGNRSDGARSGALIVNESNKCNGFMDMETDTNPIDRSVAHLLFHRPSDPSLVPGSDDALSPKSHATILRSVSSTPPTVNEKENRGDETATDPDKMTS</sequence>
<dbReference type="GO" id="GO:0007623">
    <property type="term" value="P:circadian rhythm"/>
    <property type="evidence" value="ECO:0007669"/>
    <property type="project" value="InterPro"/>
</dbReference>
<dbReference type="GeneID" id="116204096"/>
<feature type="region of interest" description="Disordered" evidence="1">
    <location>
        <begin position="626"/>
        <end position="674"/>
    </location>
</feature>
<feature type="region of interest" description="Disordered" evidence="1">
    <location>
        <begin position="303"/>
        <end position="331"/>
    </location>
</feature>
<dbReference type="GO" id="GO:0006355">
    <property type="term" value="P:regulation of DNA-templated transcription"/>
    <property type="evidence" value="ECO:0007669"/>
    <property type="project" value="InterPro"/>
</dbReference>
<evidence type="ECO:0000313" key="2">
    <source>
        <dbReference type="Proteomes" id="UP000515151"/>
    </source>
</evidence>
<proteinExistence type="predicted"/>
<dbReference type="RefSeq" id="XP_031392036.1">
    <property type="nucleotide sequence ID" value="XM_031536176.1"/>
</dbReference>
<organism evidence="2 5">
    <name type="scientific">Punica granatum</name>
    <name type="common">Pomegranate</name>
    <dbReference type="NCBI Taxonomy" id="22663"/>
    <lineage>
        <taxon>Eukaryota</taxon>
        <taxon>Viridiplantae</taxon>
        <taxon>Streptophyta</taxon>
        <taxon>Embryophyta</taxon>
        <taxon>Tracheophyta</taxon>
        <taxon>Spermatophyta</taxon>
        <taxon>Magnoliopsida</taxon>
        <taxon>eudicotyledons</taxon>
        <taxon>Gunneridae</taxon>
        <taxon>Pentapetalae</taxon>
        <taxon>rosids</taxon>
        <taxon>malvids</taxon>
        <taxon>Myrtales</taxon>
        <taxon>Lythraceae</taxon>
        <taxon>Punica</taxon>
    </lineage>
</organism>
<feature type="compositionally biased region" description="Polar residues" evidence="1">
    <location>
        <begin position="262"/>
        <end position="272"/>
    </location>
</feature>
<feature type="compositionally biased region" description="Polar residues" evidence="1">
    <location>
        <begin position="414"/>
        <end position="441"/>
    </location>
</feature>
<reference evidence="3 4" key="2">
    <citation type="submission" date="2025-04" db="UniProtKB">
        <authorList>
            <consortium name="RefSeq"/>
        </authorList>
    </citation>
    <scope>IDENTIFICATION</scope>
    <source>
        <tissue evidence="3 4">Leaf</tissue>
    </source>
</reference>